<dbReference type="Pfam" id="PF00535">
    <property type="entry name" value="Glycos_transf_2"/>
    <property type="match status" value="1"/>
</dbReference>
<evidence type="ECO:0000313" key="8">
    <source>
        <dbReference type="Proteomes" id="UP000176593"/>
    </source>
</evidence>
<name>A0A1F7V9G0_9BACT</name>
<keyword evidence="3" id="KW-0328">Glycosyltransferase</keyword>
<sequence>MNKETVAVIIPAYNEAKTIGGVVRVAVSSPFIDEVIVVSDGSTDETVEVATHAGARVIDLQENQGKGGAMIKGIEQTRASIIVFLDADLIGLTERHLEQLVRPVLDRTCSMRVGIRDRGRFFTALTHWFPLISGERAVRREVVDAIPHTFYCGFMIESAFNYYCKTHGLQYDSVDLKGLSIRRKYEKVGWPKAVVQYLTMTGQILASLIRVRFAKFIGKF</sequence>
<organism evidence="7 8">
    <name type="scientific">Candidatus Uhrbacteria bacterium RIFCSPLOWO2_02_FULL_48_18</name>
    <dbReference type="NCBI Taxonomy" id="1802408"/>
    <lineage>
        <taxon>Bacteria</taxon>
        <taxon>Candidatus Uhriibacteriota</taxon>
    </lineage>
</organism>
<evidence type="ECO:0000256" key="2">
    <source>
        <dbReference type="ARBA" id="ARBA00006739"/>
    </source>
</evidence>
<dbReference type="SUPFAM" id="SSF53448">
    <property type="entry name" value="Nucleotide-diphospho-sugar transferases"/>
    <property type="match status" value="1"/>
</dbReference>
<feature type="domain" description="Glycosyltransferase 2-like" evidence="6">
    <location>
        <begin position="8"/>
        <end position="129"/>
    </location>
</feature>
<evidence type="ECO:0000259" key="6">
    <source>
        <dbReference type="Pfam" id="PF00535"/>
    </source>
</evidence>
<dbReference type="EMBL" id="MGEQ01000003">
    <property type="protein sequence ID" value="OGL87055.1"/>
    <property type="molecule type" value="Genomic_DNA"/>
</dbReference>
<dbReference type="Gene3D" id="3.90.550.10">
    <property type="entry name" value="Spore Coat Polysaccharide Biosynthesis Protein SpsA, Chain A"/>
    <property type="match status" value="1"/>
</dbReference>
<dbReference type="PANTHER" id="PTHR48090">
    <property type="entry name" value="UNDECAPRENYL-PHOSPHATE 4-DEOXY-4-FORMAMIDO-L-ARABINOSE TRANSFERASE-RELATED"/>
    <property type="match status" value="1"/>
</dbReference>
<gene>
    <name evidence="7" type="ORF">A3I41_03865</name>
</gene>
<dbReference type="CDD" id="cd04179">
    <property type="entry name" value="DPM_DPG-synthase_like"/>
    <property type="match status" value="1"/>
</dbReference>
<dbReference type="GO" id="GO:0016757">
    <property type="term" value="F:glycosyltransferase activity"/>
    <property type="evidence" value="ECO:0007669"/>
    <property type="project" value="UniProtKB-KW"/>
</dbReference>
<accession>A0A1F7V9G0</accession>
<comment type="similarity">
    <text evidence="2">Belongs to the glycosyltransferase 2 family.</text>
</comment>
<keyword evidence="5" id="KW-0460">Magnesium</keyword>
<dbReference type="PANTHER" id="PTHR48090:SF10">
    <property type="entry name" value="GLUCOSYL-3-PHOSPHOGLYCERATE SYNTHASE"/>
    <property type="match status" value="1"/>
</dbReference>
<evidence type="ECO:0000256" key="3">
    <source>
        <dbReference type="ARBA" id="ARBA00022676"/>
    </source>
</evidence>
<dbReference type="InterPro" id="IPR001173">
    <property type="entry name" value="Glyco_trans_2-like"/>
</dbReference>
<evidence type="ECO:0000256" key="4">
    <source>
        <dbReference type="ARBA" id="ARBA00022679"/>
    </source>
</evidence>
<reference evidence="7 8" key="1">
    <citation type="journal article" date="2016" name="Nat. Commun.">
        <title>Thousands of microbial genomes shed light on interconnected biogeochemical processes in an aquifer system.</title>
        <authorList>
            <person name="Anantharaman K."/>
            <person name="Brown C.T."/>
            <person name="Hug L.A."/>
            <person name="Sharon I."/>
            <person name="Castelle C.J."/>
            <person name="Probst A.J."/>
            <person name="Thomas B.C."/>
            <person name="Singh A."/>
            <person name="Wilkins M.J."/>
            <person name="Karaoz U."/>
            <person name="Brodie E.L."/>
            <person name="Williams K.H."/>
            <person name="Hubbard S.S."/>
            <person name="Banfield J.F."/>
        </authorList>
    </citation>
    <scope>NUCLEOTIDE SEQUENCE [LARGE SCALE GENOMIC DNA]</scope>
</reference>
<dbReference type="Proteomes" id="UP000176593">
    <property type="component" value="Unassembled WGS sequence"/>
</dbReference>
<dbReference type="InterPro" id="IPR050256">
    <property type="entry name" value="Glycosyltransferase_2"/>
</dbReference>
<proteinExistence type="inferred from homology"/>
<comment type="caution">
    <text evidence="7">The sequence shown here is derived from an EMBL/GenBank/DDBJ whole genome shotgun (WGS) entry which is preliminary data.</text>
</comment>
<evidence type="ECO:0000256" key="1">
    <source>
        <dbReference type="ARBA" id="ARBA00001946"/>
    </source>
</evidence>
<evidence type="ECO:0000256" key="5">
    <source>
        <dbReference type="ARBA" id="ARBA00022842"/>
    </source>
</evidence>
<protein>
    <recommendedName>
        <fullName evidence="6">Glycosyltransferase 2-like domain-containing protein</fullName>
    </recommendedName>
</protein>
<dbReference type="AlphaFoldDB" id="A0A1F7V9G0"/>
<comment type="cofactor">
    <cofactor evidence="1">
        <name>Mg(2+)</name>
        <dbReference type="ChEBI" id="CHEBI:18420"/>
    </cofactor>
</comment>
<dbReference type="InterPro" id="IPR029044">
    <property type="entry name" value="Nucleotide-diphossugar_trans"/>
</dbReference>
<keyword evidence="4" id="KW-0808">Transferase</keyword>
<evidence type="ECO:0000313" key="7">
    <source>
        <dbReference type="EMBL" id="OGL87055.1"/>
    </source>
</evidence>